<organism evidence="1 2">
    <name type="scientific">Paenibacillus methanolicus</name>
    <dbReference type="NCBI Taxonomy" id="582686"/>
    <lineage>
        <taxon>Bacteria</taxon>
        <taxon>Bacillati</taxon>
        <taxon>Bacillota</taxon>
        <taxon>Bacilli</taxon>
        <taxon>Bacillales</taxon>
        <taxon>Paenibacillaceae</taxon>
        <taxon>Paenibacillus</taxon>
    </lineage>
</organism>
<evidence type="ECO:0000313" key="2">
    <source>
        <dbReference type="Proteomes" id="UP000323257"/>
    </source>
</evidence>
<protein>
    <submittedName>
        <fullName evidence="1">Uncharacterized protein</fullName>
    </submittedName>
</protein>
<proteinExistence type="predicted"/>
<evidence type="ECO:0000313" key="1">
    <source>
        <dbReference type="EMBL" id="TYP78913.1"/>
    </source>
</evidence>
<sequence length="144" mass="16743">MRFMEFAYTRPDMNELENHLGALIERLENETTAEGQNSVMAEIHGLRTDYESMCEIAYIRYTMDTSNAAYMAEQDFIDETRPLYQQLVSQYYRAITRRSKPGWTKSMIADYSGRSLIMASILVRNRRVSCFCCGSWKERALACS</sequence>
<dbReference type="AlphaFoldDB" id="A0A5S5CIR6"/>
<dbReference type="Gene3D" id="1.10.1370.30">
    <property type="match status" value="1"/>
</dbReference>
<gene>
    <name evidence="1" type="ORF">BCM02_10128</name>
</gene>
<name>A0A5S5CIR6_9BACL</name>
<comment type="caution">
    <text evidence="1">The sequence shown here is derived from an EMBL/GenBank/DDBJ whole genome shotgun (WGS) entry which is preliminary data.</text>
</comment>
<dbReference type="EMBL" id="VNHS01000001">
    <property type="protein sequence ID" value="TYP78913.1"/>
    <property type="molecule type" value="Genomic_DNA"/>
</dbReference>
<dbReference type="Proteomes" id="UP000323257">
    <property type="component" value="Unassembled WGS sequence"/>
</dbReference>
<reference evidence="1 2" key="1">
    <citation type="submission" date="2019-07" db="EMBL/GenBank/DDBJ databases">
        <title>Genomic Encyclopedia of Type Strains, Phase III (KMG-III): the genomes of soil and plant-associated and newly described type strains.</title>
        <authorList>
            <person name="Whitman W."/>
        </authorList>
    </citation>
    <scope>NUCLEOTIDE SEQUENCE [LARGE SCALE GENOMIC DNA]</scope>
    <source>
        <strain evidence="1 2">BL24</strain>
    </source>
</reference>
<keyword evidence="2" id="KW-1185">Reference proteome</keyword>
<accession>A0A5S5CIR6</accession>